<reference evidence="1" key="1">
    <citation type="journal article" date="2023" name="Mol. Phylogenet. Evol.">
        <title>Genome-scale phylogeny and comparative genomics of the fungal order Sordariales.</title>
        <authorList>
            <person name="Hensen N."/>
            <person name="Bonometti L."/>
            <person name="Westerberg I."/>
            <person name="Brannstrom I.O."/>
            <person name="Guillou S."/>
            <person name="Cros-Aarteil S."/>
            <person name="Calhoun S."/>
            <person name="Haridas S."/>
            <person name="Kuo A."/>
            <person name="Mondo S."/>
            <person name="Pangilinan J."/>
            <person name="Riley R."/>
            <person name="LaButti K."/>
            <person name="Andreopoulos B."/>
            <person name="Lipzen A."/>
            <person name="Chen C."/>
            <person name="Yan M."/>
            <person name="Daum C."/>
            <person name="Ng V."/>
            <person name="Clum A."/>
            <person name="Steindorff A."/>
            <person name="Ohm R.A."/>
            <person name="Martin F."/>
            <person name="Silar P."/>
            <person name="Natvig D.O."/>
            <person name="Lalanne C."/>
            <person name="Gautier V."/>
            <person name="Ament-Velasquez S.L."/>
            <person name="Kruys A."/>
            <person name="Hutchinson M.I."/>
            <person name="Powell A.J."/>
            <person name="Barry K."/>
            <person name="Miller A.N."/>
            <person name="Grigoriev I.V."/>
            <person name="Debuchy R."/>
            <person name="Gladieux P."/>
            <person name="Hiltunen Thoren M."/>
            <person name="Johannesson H."/>
        </authorList>
    </citation>
    <scope>NUCLEOTIDE SEQUENCE</scope>
    <source>
        <strain evidence="1">CBS 538.74</strain>
    </source>
</reference>
<evidence type="ECO:0000313" key="2">
    <source>
        <dbReference type="Proteomes" id="UP001302745"/>
    </source>
</evidence>
<dbReference type="AlphaFoldDB" id="A0AAN6VH98"/>
<sequence length="121" mass="13239">AHPNTAADVIKACEKLTKPSKNVTELLKAAPVRELSFNLTKTGQPRTLTLNRTYNFEAALMQLTGVEAEDQYDTCKKHTGPFATCVVSDICSGGSCASCHYNSEGKRCSFRKEGSISKHRQ</sequence>
<gene>
    <name evidence="1" type="ORF">C8A00DRAFT_17312</name>
</gene>
<name>A0AAN6VH98_9PEZI</name>
<protein>
    <submittedName>
        <fullName evidence="1">Uncharacterized protein</fullName>
    </submittedName>
</protein>
<comment type="caution">
    <text evidence="1">The sequence shown here is derived from an EMBL/GenBank/DDBJ whole genome shotgun (WGS) entry which is preliminary data.</text>
</comment>
<dbReference type="Pfam" id="PF12511">
    <property type="entry name" value="DUF3716"/>
    <property type="match status" value="1"/>
</dbReference>
<organism evidence="1 2">
    <name type="scientific">Chaetomidium leptoderma</name>
    <dbReference type="NCBI Taxonomy" id="669021"/>
    <lineage>
        <taxon>Eukaryota</taxon>
        <taxon>Fungi</taxon>
        <taxon>Dikarya</taxon>
        <taxon>Ascomycota</taxon>
        <taxon>Pezizomycotina</taxon>
        <taxon>Sordariomycetes</taxon>
        <taxon>Sordariomycetidae</taxon>
        <taxon>Sordariales</taxon>
        <taxon>Chaetomiaceae</taxon>
        <taxon>Chaetomidium</taxon>
    </lineage>
</organism>
<dbReference type="Proteomes" id="UP001302745">
    <property type="component" value="Unassembled WGS sequence"/>
</dbReference>
<reference evidence="1" key="2">
    <citation type="submission" date="2023-05" db="EMBL/GenBank/DDBJ databases">
        <authorList>
            <consortium name="Lawrence Berkeley National Laboratory"/>
            <person name="Steindorff A."/>
            <person name="Hensen N."/>
            <person name="Bonometti L."/>
            <person name="Westerberg I."/>
            <person name="Brannstrom I.O."/>
            <person name="Guillou S."/>
            <person name="Cros-Aarteil S."/>
            <person name="Calhoun S."/>
            <person name="Haridas S."/>
            <person name="Kuo A."/>
            <person name="Mondo S."/>
            <person name="Pangilinan J."/>
            <person name="Riley R."/>
            <person name="Labutti K."/>
            <person name="Andreopoulos B."/>
            <person name="Lipzen A."/>
            <person name="Chen C."/>
            <person name="Yanf M."/>
            <person name="Daum C."/>
            <person name="Ng V."/>
            <person name="Clum A."/>
            <person name="Ohm R."/>
            <person name="Martin F."/>
            <person name="Silar P."/>
            <person name="Natvig D."/>
            <person name="Lalanne C."/>
            <person name="Gautier V."/>
            <person name="Ament-Velasquez S.L."/>
            <person name="Kruys A."/>
            <person name="Hutchinson M.I."/>
            <person name="Powell A.J."/>
            <person name="Barry K."/>
            <person name="Miller A.N."/>
            <person name="Grigoriev I.V."/>
            <person name="Debuchy R."/>
            <person name="Gladieux P."/>
            <person name="Thoren M.H."/>
            <person name="Johannesson H."/>
        </authorList>
    </citation>
    <scope>NUCLEOTIDE SEQUENCE</scope>
    <source>
        <strain evidence="1">CBS 538.74</strain>
    </source>
</reference>
<feature type="non-terminal residue" evidence="1">
    <location>
        <position position="1"/>
    </location>
</feature>
<accession>A0AAN6VH98</accession>
<evidence type="ECO:0000313" key="1">
    <source>
        <dbReference type="EMBL" id="KAK4151274.1"/>
    </source>
</evidence>
<keyword evidence="2" id="KW-1185">Reference proteome</keyword>
<proteinExistence type="predicted"/>
<dbReference type="EMBL" id="MU857024">
    <property type="protein sequence ID" value="KAK4151274.1"/>
    <property type="molecule type" value="Genomic_DNA"/>
</dbReference>
<dbReference type="InterPro" id="IPR022190">
    <property type="entry name" value="DUF3716"/>
</dbReference>